<accession>Q2NH27</accession>
<gene>
    <name evidence="1" type="ordered locus">Msp_0476</name>
</gene>
<sequence>MCYNSIVCHIIFHDIFVLHFPFVPHFLPLFLCHNLHLCYKNIFYFVICGYNELKNQSSSLMIIEKCNFKNRNKK</sequence>
<dbReference type="Proteomes" id="UP000001931">
    <property type="component" value="Chromosome"/>
</dbReference>
<name>Q2NH27_METST</name>
<protein>
    <submittedName>
        <fullName evidence="1">Uncharacterized protein</fullName>
    </submittedName>
</protein>
<organism evidence="1 2">
    <name type="scientific">Methanosphaera stadtmanae (strain ATCC 43021 / DSM 3091 / JCM 11832 / MCB-3)</name>
    <dbReference type="NCBI Taxonomy" id="339860"/>
    <lineage>
        <taxon>Archaea</taxon>
        <taxon>Methanobacteriati</taxon>
        <taxon>Methanobacteriota</taxon>
        <taxon>Methanomada group</taxon>
        <taxon>Methanobacteria</taxon>
        <taxon>Methanobacteriales</taxon>
        <taxon>Methanobacteriaceae</taxon>
        <taxon>Methanosphaera</taxon>
    </lineage>
</organism>
<dbReference type="EMBL" id="CP000102">
    <property type="protein sequence ID" value="ABC56876.1"/>
    <property type="molecule type" value="Genomic_DNA"/>
</dbReference>
<dbReference type="STRING" id="339860.Msp_0476"/>
<reference evidence="1 2" key="1">
    <citation type="journal article" date="2006" name="J. Bacteriol.">
        <title>The genome sequence of Methanosphaera stadtmanae reveals why this human intestinal archaeon is restricted to methanol and H2 for methane formation and ATP synthesis.</title>
        <authorList>
            <person name="Fricke W.F."/>
            <person name="Seedorf H."/>
            <person name="Henne A."/>
            <person name="Kruer M."/>
            <person name="Liesegang H."/>
            <person name="Hedderich R."/>
            <person name="Gottschalk G."/>
            <person name="Thauer R.K."/>
        </authorList>
    </citation>
    <scope>NUCLEOTIDE SEQUENCE [LARGE SCALE GENOMIC DNA]</scope>
    <source>
        <strain evidence="2">ATCC 43021 / DSM 3091 / JCM 11832 / MCB-3</strain>
    </source>
</reference>
<dbReference type="HOGENOM" id="CLU_2679006_0_0_2"/>
<dbReference type="KEGG" id="mst:Msp_0476"/>
<evidence type="ECO:0000313" key="2">
    <source>
        <dbReference type="Proteomes" id="UP000001931"/>
    </source>
</evidence>
<evidence type="ECO:0000313" key="1">
    <source>
        <dbReference type="EMBL" id="ABC56876.1"/>
    </source>
</evidence>
<proteinExistence type="predicted"/>
<dbReference type="AlphaFoldDB" id="Q2NH27"/>
<keyword evidence="2" id="KW-1185">Reference proteome</keyword>